<proteinExistence type="inferred from homology"/>
<dbReference type="InterPro" id="IPR038702">
    <property type="entry name" value="Na/K_ATPase_sub_beta_sf"/>
</dbReference>
<evidence type="ECO:0000256" key="6">
    <source>
        <dbReference type="ARBA" id="ARBA00023136"/>
    </source>
</evidence>
<dbReference type="GO" id="GO:0006883">
    <property type="term" value="P:intracellular sodium ion homeostasis"/>
    <property type="evidence" value="ECO:0007669"/>
    <property type="project" value="TreeGrafter"/>
</dbReference>
<dbReference type="GO" id="GO:0030007">
    <property type="term" value="P:intracellular potassium ion homeostasis"/>
    <property type="evidence" value="ECO:0007669"/>
    <property type="project" value="TreeGrafter"/>
</dbReference>
<dbReference type="GO" id="GO:0001671">
    <property type="term" value="F:ATPase activator activity"/>
    <property type="evidence" value="ECO:0007669"/>
    <property type="project" value="TreeGrafter"/>
</dbReference>
<keyword evidence="8" id="KW-0732">Signal</keyword>
<evidence type="ECO:0000256" key="8">
    <source>
        <dbReference type="SAM" id="SignalP"/>
    </source>
</evidence>
<sequence>MDTKTYLILSWLLILLQSSNGYDYDPDKYSVGLFAASALNKNGVRESCMGTCYGTGKNTCRLGTKKKDDGRDCSPTDNFLVRHYTKYFLGQTKLCISDCDNFGYRYTWCVTENHWRKCIKDIPRNVTRKVPASTKYEYYHCLDGCPYNGQCDIYPKSKENCDASKLVYVSDNPTDDGTRCATRCGIWSTNKYRCYDTRKKWVKCYPSPDGTKIVRSFHQYAKKSKQQFDESGRLVQAEYRRPGDSNFIDVNDNDILKMESIFSGHNVVEEMARKLEAMFTTETLQQQQREEPILQYTVRIVPTAFDQPQIILPMVVRARYSTYTRPKAKSSLSPTDYTVVNYRNQNPRAGLDDQGYIVPRALGGTEEPHNVIPVWVGLKQGGPWESLEFIIRNYIDTHPNGGILGTLTIGIGSRVMLRRNINVNHGLVNGAMGIIRRIEWPSLRREQLEPGELPQAVFVEFDDRSVKGNELGVGVRIEPSTVDFDALRGQGKIERRMLPLILCWAVTVHKLQANVVYNTIIKMTHNVPKTLPSLSTNITQPSPAAISTEQYSKLTDDPFKTKLKRFIYNKQTGQILGRTCKSWVCIIAYSIMYLLFLMTFTLVILYISLEILKYLIDFKNIDKVSALDSSFSYPIVGLTAAPLSDHNSPLIWYKNGEKDDYKKYVDALDKLLSKNRRKREIGNLGPCGESPYGYGEEPCVIIRINKRLNWAAHPLQFNSTIAKSVPADVQTWMKADRTKLWLRCEGYHSYDKEHIGKIKYYPDPPGIDANVFPLRKDEKSPLVAIQISKFTIGISLAIQCALWYDAGPSTIGFVLYVAPGERILYSVKG</sequence>
<feature type="transmembrane region" description="Helical" evidence="7">
    <location>
        <begin position="586"/>
        <end position="609"/>
    </location>
</feature>
<comment type="subcellular location">
    <subcellularLocation>
        <location evidence="1">Membrane</location>
        <topology evidence="1">Single-pass type II membrane protein</topology>
    </subcellularLocation>
</comment>
<dbReference type="GO" id="GO:0036376">
    <property type="term" value="P:sodium ion export across plasma membrane"/>
    <property type="evidence" value="ECO:0007669"/>
    <property type="project" value="TreeGrafter"/>
</dbReference>
<dbReference type="SUPFAM" id="SSF52540">
    <property type="entry name" value="P-loop containing nucleoside triphosphate hydrolases"/>
    <property type="match status" value="1"/>
</dbReference>
<evidence type="ECO:0000313" key="9">
    <source>
        <dbReference type="EMBL" id="CAH1635796.1"/>
    </source>
</evidence>
<evidence type="ECO:0000256" key="3">
    <source>
        <dbReference type="ARBA" id="ARBA00022692"/>
    </source>
</evidence>
<dbReference type="Pfam" id="PF00287">
    <property type="entry name" value="Na_K-ATPase"/>
    <property type="match status" value="2"/>
</dbReference>
<gene>
    <name evidence="9" type="ORF">SPLIT_LOCUS1158</name>
</gene>
<dbReference type="EMBL" id="LR824542">
    <property type="protein sequence ID" value="CAH1635796.1"/>
    <property type="molecule type" value="Genomic_DNA"/>
</dbReference>
<keyword evidence="3 7" id="KW-0812">Transmembrane</keyword>
<dbReference type="GO" id="GO:0005890">
    <property type="term" value="C:sodium:potassium-exchanging ATPase complex"/>
    <property type="evidence" value="ECO:0007669"/>
    <property type="project" value="InterPro"/>
</dbReference>
<evidence type="ECO:0000256" key="7">
    <source>
        <dbReference type="SAM" id="Phobius"/>
    </source>
</evidence>
<keyword evidence="10" id="KW-1185">Reference proteome</keyword>
<comment type="similarity">
    <text evidence="2">Belongs to the X(+)/potassium ATPases subunit beta family.</text>
</comment>
<dbReference type="PANTHER" id="PTHR11523:SF28">
    <property type="entry name" value="NA_K-ATPASE BETA SUBUNIT ISOFORM 4-RELATED"/>
    <property type="match status" value="1"/>
</dbReference>
<organism evidence="9 10">
    <name type="scientific">Spodoptera littoralis</name>
    <name type="common">Egyptian cotton leafworm</name>
    <dbReference type="NCBI Taxonomy" id="7109"/>
    <lineage>
        <taxon>Eukaryota</taxon>
        <taxon>Metazoa</taxon>
        <taxon>Ecdysozoa</taxon>
        <taxon>Arthropoda</taxon>
        <taxon>Hexapoda</taxon>
        <taxon>Insecta</taxon>
        <taxon>Pterygota</taxon>
        <taxon>Neoptera</taxon>
        <taxon>Endopterygota</taxon>
        <taxon>Lepidoptera</taxon>
        <taxon>Glossata</taxon>
        <taxon>Ditrysia</taxon>
        <taxon>Noctuoidea</taxon>
        <taxon>Noctuidae</taxon>
        <taxon>Amphipyrinae</taxon>
        <taxon>Spodoptera</taxon>
    </lineage>
</organism>
<evidence type="ECO:0000256" key="5">
    <source>
        <dbReference type="ARBA" id="ARBA00022989"/>
    </source>
</evidence>
<dbReference type="Proteomes" id="UP001153321">
    <property type="component" value="Chromosome 11"/>
</dbReference>
<evidence type="ECO:0000256" key="1">
    <source>
        <dbReference type="ARBA" id="ARBA00004606"/>
    </source>
</evidence>
<name>A0A9P0HUX4_SPOLI</name>
<dbReference type="InterPro" id="IPR027417">
    <property type="entry name" value="P-loop_NTPase"/>
</dbReference>
<accession>A0A9P0HUX4</accession>
<evidence type="ECO:0000313" key="10">
    <source>
        <dbReference type="Proteomes" id="UP001153321"/>
    </source>
</evidence>
<dbReference type="GO" id="GO:1990573">
    <property type="term" value="P:potassium ion import across plasma membrane"/>
    <property type="evidence" value="ECO:0007669"/>
    <property type="project" value="TreeGrafter"/>
</dbReference>
<keyword evidence="5 7" id="KW-1133">Transmembrane helix</keyword>
<evidence type="ECO:0000256" key="2">
    <source>
        <dbReference type="ARBA" id="ARBA00005876"/>
    </source>
</evidence>
<dbReference type="Gene3D" id="2.60.40.1660">
    <property type="entry name" value="Na, k-atpase alpha subunit"/>
    <property type="match status" value="1"/>
</dbReference>
<dbReference type="InterPro" id="IPR000402">
    <property type="entry name" value="Na/K_ATPase_sub_beta"/>
</dbReference>
<feature type="chain" id="PRO_5040396647" evidence="8">
    <location>
        <begin position="22"/>
        <end position="829"/>
    </location>
</feature>
<dbReference type="AlphaFoldDB" id="A0A9P0HUX4"/>
<evidence type="ECO:0000256" key="4">
    <source>
        <dbReference type="ARBA" id="ARBA00022968"/>
    </source>
</evidence>
<keyword evidence="6 7" id="KW-0472">Membrane</keyword>
<reference evidence="9" key="1">
    <citation type="submission" date="2022-02" db="EMBL/GenBank/DDBJ databases">
        <authorList>
            <person name="King R."/>
        </authorList>
    </citation>
    <scope>NUCLEOTIDE SEQUENCE</scope>
</reference>
<protein>
    <submittedName>
        <fullName evidence="9">Uncharacterized protein</fullName>
    </submittedName>
</protein>
<feature type="signal peptide" evidence="8">
    <location>
        <begin position="1"/>
        <end position="21"/>
    </location>
</feature>
<keyword evidence="4" id="KW-0735">Signal-anchor</keyword>
<dbReference type="PANTHER" id="PTHR11523">
    <property type="entry name" value="SODIUM/POTASSIUM-DEPENDENT ATPASE BETA SUBUNIT"/>
    <property type="match status" value="1"/>
</dbReference>